<dbReference type="RefSeq" id="WP_089746228.1">
    <property type="nucleotide sequence ID" value="NZ_FOGF01000008.1"/>
</dbReference>
<dbReference type="Proteomes" id="UP000198556">
    <property type="component" value="Unassembled WGS sequence"/>
</dbReference>
<dbReference type="InterPro" id="IPR048441">
    <property type="entry name" value="DUF1846_C"/>
</dbReference>
<proteinExistence type="predicted"/>
<dbReference type="Gene3D" id="1.20.1570.10">
    <property type="entry name" value="dip2346 domain like"/>
    <property type="match status" value="1"/>
</dbReference>
<organism evidence="3 4">
    <name type="scientific">Granulicatella balaenopterae</name>
    <dbReference type="NCBI Taxonomy" id="137733"/>
    <lineage>
        <taxon>Bacteria</taxon>
        <taxon>Bacillati</taxon>
        <taxon>Bacillota</taxon>
        <taxon>Bacilli</taxon>
        <taxon>Lactobacillales</taxon>
        <taxon>Carnobacteriaceae</taxon>
        <taxon>Granulicatella</taxon>
    </lineage>
</organism>
<evidence type="ECO:0000259" key="1">
    <source>
        <dbReference type="Pfam" id="PF08903"/>
    </source>
</evidence>
<dbReference type="AlphaFoldDB" id="A0A1H9JAV8"/>
<dbReference type="NCBIfam" id="NF010184">
    <property type="entry name" value="PRK13663.1"/>
    <property type="match status" value="1"/>
</dbReference>
<evidence type="ECO:0000313" key="3">
    <source>
        <dbReference type="EMBL" id="SEQ84014.1"/>
    </source>
</evidence>
<feature type="domain" description="DUF1846" evidence="1">
    <location>
        <begin position="4"/>
        <end position="335"/>
    </location>
</feature>
<dbReference type="InterPro" id="IPR048496">
    <property type="entry name" value="DUF1846_N"/>
</dbReference>
<dbReference type="OrthoDB" id="9803572at2"/>
<keyword evidence="4" id="KW-1185">Reference proteome</keyword>
<reference evidence="3 4" key="1">
    <citation type="submission" date="2016-10" db="EMBL/GenBank/DDBJ databases">
        <authorList>
            <person name="de Groot N.N."/>
        </authorList>
    </citation>
    <scope>NUCLEOTIDE SEQUENCE [LARGE SCALE GENOMIC DNA]</scope>
    <source>
        <strain evidence="3 4">DSM 15827</strain>
    </source>
</reference>
<dbReference type="EMBL" id="FOGF01000008">
    <property type="protein sequence ID" value="SEQ84014.1"/>
    <property type="molecule type" value="Genomic_DNA"/>
</dbReference>
<dbReference type="Gene3D" id="3.40.140.40">
    <property type="entry name" value="Domain of unknown function (DUF1846), C-terminal subdomain"/>
    <property type="match status" value="1"/>
</dbReference>
<dbReference type="Pfam" id="PF08903">
    <property type="entry name" value="DUF1846"/>
    <property type="match status" value="1"/>
</dbReference>
<evidence type="ECO:0000313" key="4">
    <source>
        <dbReference type="Proteomes" id="UP000198556"/>
    </source>
</evidence>
<sequence>MKQGFDSAKYLEEQSRYIMERVNAHDKLYLEFGGKLIGDFHAMRVLPGFDPDGKVKLLYKLREQAEIIICVYAGDIEKNKIRGDLGITYDRDVMRMIDDLRHWDLEINSVVITRYSGQPSASQFKTKLERRGLKVYTHGYTEGYPMDVDTIVSDAGYGKNDYIETTKPLVVLAAPGPNSGKLGTCLNQLYHETKQGKSAGYAKFETFPVWNLPLKHPVNVAYESATADLEDVNMIDPFHLEKYGETTVNYNRDIEAFPLLRRILTKIYNSEEIPYYSPTDMGVNRVGFAITDDEACQEAAKQEIVRRYFTLQCDYKKGTVTREAAQRGKLIMDEMGLSVEDRKVVKIAREKAELEETPVVAIELENGKIITGKHSNMMSASAACILNAIKELADINGDMHLLPPVILKTIDDLKNDVLKRRNQVLDSKEILIALSMSAVTNPTAELAWQQLTKLRNLQAHSTVILTKSDEETFRSLGIMVTSEPQYATDSLFYGI</sequence>
<dbReference type="Pfam" id="PF20921">
    <property type="entry name" value="DUF1846_C"/>
    <property type="match status" value="1"/>
</dbReference>
<protein>
    <submittedName>
        <fullName evidence="3">Uncharacterized protein, UPF0371 family</fullName>
    </submittedName>
</protein>
<dbReference type="Gene3D" id="3.10.630.10">
    <property type="entry name" value="dip2346 domain like"/>
    <property type="match status" value="1"/>
</dbReference>
<evidence type="ECO:0000259" key="2">
    <source>
        <dbReference type="Pfam" id="PF20921"/>
    </source>
</evidence>
<feature type="domain" description="DUF1846" evidence="2">
    <location>
        <begin position="340"/>
        <end position="492"/>
    </location>
</feature>
<dbReference type="STRING" id="137733.SAMN05421767_10840"/>
<gene>
    <name evidence="3" type="ORF">SAMN05421767_10840</name>
</gene>
<name>A0A1H9JAV8_9LACT</name>
<accession>A0A1H9JAV8</accession>